<evidence type="ECO:0000256" key="6">
    <source>
        <dbReference type="PIRSR" id="PIRSR017340-1"/>
    </source>
</evidence>
<dbReference type="SUPFAM" id="SSF55811">
    <property type="entry name" value="Nudix"/>
    <property type="match status" value="1"/>
</dbReference>
<comment type="caution">
    <text evidence="8">The sequence shown here is derived from an EMBL/GenBank/DDBJ whole genome shotgun (WGS) entry which is preliminary data.</text>
</comment>
<evidence type="ECO:0000313" key="9">
    <source>
        <dbReference type="Proteomes" id="UP001141259"/>
    </source>
</evidence>
<dbReference type="Pfam" id="PF00293">
    <property type="entry name" value="NUDIX"/>
    <property type="match status" value="1"/>
</dbReference>
<dbReference type="GO" id="GO:0046872">
    <property type="term" value="F:metal ion binding"/>
    <property type="evidence" value="ECO:0007669"/>
    <property type="project" value="UniProtKB-KW"/>
</dbReference>
<keyword evidence="4" id="KW-0378">Hydrolase</keyword>
<dbReference type="InterPro" id="IPR020084">
    <property type="entry name" value="NUDIX_hydrolase_CS"/>
</dbReference>
<dbReference type="Gene3D" id="3.90.79.10">
    <property type="entry name" value="Nucleoside Triphosphate Pyrophosphohydrolase"/>
    <property type="match status" value="1"/>
</dbReference>
<keyword evidence="3 6" id="KW-0479">Metal-binding</keyword>
<sequence>MTSAQELVAVFDEDGRPRPGVPRGRMREGGLWHACATILVRSPDGRRVYVHRRTDTKDVYPGLYDCWAGGVLADGETSDACAERELAEELGVRGVPLTRSFVARFVDPPIRYTAHVYEVRTDGPFTHQPEEVAEGWWMDLDDLRGKVDDPDWPLVPDGRALFHQWLARQGA</sequence>
<keyword evidence="5 6" id="KW-0460">Magnesium</keyword>
<name>A0A9X3AJU6_9PSEU</name>
<dbReference type="PROSITE" id="PS51462">
    <property type="entry name" value="NUDIX"/>
    <property type="match status" value="1"/>
</dbReference>
<evidence type="ECO:0000256" key="5">
    <source>
        <dbReference type="ARBA" id="ARBA00022842"/>
    </source>
</evidence>
<evidence type="ECO:0000256" key="2">
    <source>
        <dbReference type="ARBA" id="ARBA00005582"/>
    </source>
</evidence>
<dbReference type="InterPro" id="IPR024195">
    <property type="entry name" value="NUDIX_hydrolase_YfcD_pred"/>
</dbReference>
<dbReference type="PIRSF" id="PIRSF017340">
    <property type="entry name" value="Nudix_hydro"/>
    <property type="match status" value="1"/>
</dbReference>
<dbReference type="RefSeq" id="WP_259629992.1">
    <property type="nucleotide sequence ID" value="NZ_JANYMP010000048.1"/>
</dbReference>
<dbReference type="InterPro" id="IPR015797">
    <property type="entry name" value="NUDIX_hydrolase-like_dom_sf"/>
</dbReference>
<gene>
    <name evidence="8" type="ORF">NZH93_47620</name>
</gene>
<accession>A0A9X3AJU6</accession>
<comment type="cofactor">
    <cofactor evidence="1">
        <name>Mg(2+)</name>
        <dbReference type="ChEBI" id="CHEBI:18420"/>
    </cofactor>
</comment>
<feature type="domain" description="Nudix hydrolase" evidence="7">
    <location>
        <begin position="31"/>
        <end position="160"/>
    </location>
</feature>
<keyword evidence="9" id="KW-1185">Reference proteome</keyword>
<dbReference type="EMBL" id="JANYMP010000048">
    <property type="protein sequence ID" value="MCS7484546.1"/>
    <property type="molecule type" value="Genomic_DNA"/>
</dbReference>
<evidence type="ECO:0000256" key="1">
    <source>
        <dbReference type="ARBA" id="ARBA00001946"/>
    </source>
</evidence>
<proteinExistence type="inferred from homology"/>
<dbReference type="PROSITE" id="PS00893">
    <property type="entry name" value="NUDIX_BOX"/>
    <property type="match status" value="1"/>
</dbReference>
<dbReference type="InterPro" id="IPR000086">
    <property type="entry name" value="NUDIX_hydrolase_dom"/>
</dbReference>
<evidence type="ECO:0000256" key="3">
    <source>
        <dbReference type="ARBA" id="ARBA00022723"/>
    </source>
</evidence>
<dbReference type="GO" id="GO:0016817">
    <property type="term" value="F:hydrolase activity, acting on acid anhydrides"/>
    <property type="evidence" value="ECO:0007669"/>
    <property type="project" value="InterPro"/>
</dbReference>
<dbReference type="CDD" id="cd04697">
    <property type="entry name" value="NUDIX_Hydrolase"/>
    <property type="match status" value="1"/>
</dbReference>
<evidence type="ECO:0000259" key="7">
    <source>
        <dbReference type="PROSITE" id="PS51462"/>
    </source>
</evidence>
<protein>
    <submittedName>
        <fullName evidence="8">NUDIX domain-containing protein</fullName>
    </submittedName>
</protein>
<organism evidence="8 9">
    <name type="scientific">Umezawaea endophytica</name>
    <dbReference type="NCBI Taxonomy" id="1654476"/>
    <lineage>
        <taxon>Bacteria</taxon>
        <taxon>Bacillati</taxon>
        <taxon>Actinomycetota</taxon>
        <taxon>Actinomycetes</taxon>
        <taxon>Pseudonocardiales</taxon>
        <taxon>Pseudonocardiaceae</taxon>
        <taxon>Umezawaea</taxon>
    </lineage>
</organism>
<evidence type="ECO:0000256" key="4">
    <source>
        <dbReference type="ARBA" id="ARBA00022801"/>
    </source>
</evidence>
<dbReference type="Proteomes" id="UP001141259">
    <property type="component" value="Unassembled WGS sequence"/>
</dbReference>
<reference evidence="8" key="1">
    <citation type="submission" date="2022-08" db="EMBL/GenBank/DDBJ databases">
        <authorList>
            <person name="Tistechok S."/>
            <person name="Samborskyy M."/>
            <person name="Roman I."/>
        </authorList>
    </citation>
    <scope>NUCLEOTIDE SEQUENCE</scope>
    <source>
        <strain evidence="8">DSM 103496</strain>
    </source>
</reference>
<comment type="similarity">
    <text evidence="2">Belongs to the Nudix hydrolase family.</text>
</comment>
<evidence type="ECO:0000313" key="8">
    <source>
        <dbReference type="EMBL" id="MCS7484546.1"/>
    </source>
</evidence>
<feature type="binding site" evidence="6">
    <location>
        <position position="89"/>
    </location>
    <ligand>
        <name>Mg(2+)</name>
        <dbReference type="ChEBI" id="CHEBI:18420"/>
    </ligand>
</feature>
<dbReference type="AlphaFoldDB" id="A0A9X3AJU6"/>
<feature type="binding site" evidence="6">
    <location>
        <position position="85"/>
    </location>
    <ligand>
        <name>Mg(2+)</name>
        <dbReference type="ChEBI" id="CHEBI:18420"/>
    </ligand>
</feature>